<accession>A0ACC6TWN6</accession>
<comment type="caution">
    <text evidence="1">The sequence shown here is derived from an EMBL/GenBank/DDBJ whole genome shotgun (WGS) entry which is preliminary data.</text>
</comment>
<reference evidence="1" key="1">
    <citation type="submission" date="2024-07" db="EMBL/GenBank/DDBJ databases">
        <title>A survey of Mimosa microsymbionts across Brazilian biomes reveals a high diversity of Paraburkholderia nodulating endemic species, but also that Cupriavidus is common as a symbiont of widespread species.</title>
        <authorList>
            <person name="Rouws L."/>
            <person name="Barauna A."/>
            <person name="Beukes C."/>
            <person name="Rouws J.R.C."/>
            <person name="De Faria S.M."/>
            <person name="Gross E."/>
            <person name="Bueno Dos Reis Junior F."/>
            <person name="Simon M.F."/>
            <person name="Maluk M."/>
            <person name="Odee D.W."/>
            <person name="Kenicer G."/>
            <person name="Young J.P.W."/>
            <person name="Reis V.M."/>
            <person name="Zilli J."/>
            <person name="James E.K."/>
        </authorList>
    </citation>
    <scope>NUCLEOTIDE SEQUENCE</scope>
    <source>
        <strain evidence="1">EG181B</strain>
    </source>
</reference>
<evidence type="ECO:0000313" key="2">
    <source>
        <dbReference type="Proteomes" id="UP001558850"/>
    </source>
</evidence>
<dbReference type="Proteomes" id="UP001558850">
    <property type="component" value="Unassembled WGS sequence"/>
</dbReference>
<protein>
    <submittedName>
        <fullName evidence="1">Uncharacterized protein</fullName>
    </submittedName>
</protein>
<sequence>MQCCSLLRMSRDASARSRDAHHNAAKGLYAFATHLAARLGWYRLEQLLNAIPDSNDDFMIF</sequence>
<name>A0ACC6TWN6_9BURK</name>
<evidence type="ECO:0000313" key="1">
    <source>
        <dbReference type="EMBL" id="MEX3931878.1"/>
    </source>
</evidence>
<organism evidence="1 2">
    <name type="scientific">Paraburkholderia phymatum</name>
    <dbReference type="NCBI Taxonomy" id="148447"/>
    <lineage>
        <taxon>Bacteria</taxon>
        <taxon>Pseudomonadati</taxon>
        <taxon>Pseudomonadota</taxon>
        <taxon>Betaproteobacteria</taxon>
        <taxon>Burkholderiales</taxon>
        <taxon>Burkholderiaceae</taxon>
        <taxon>Paraburkholderia</taxon>
    </lineage>
</organism>
<dbReference type="EMBL" id="JBFRCH010000003">
    <property type="protein sequence ID" value="MEX3931878.1"/>
    <property type="molecule type" value="Genomic_DNA"/>
</dbReference>
<gene>
    <name evidence="1" type="ORF">AB4Y32_08695</name>
</gene>
<keyword evidence="2" id="KW-1185">Reference proteome</keyword>
<proteinExistence type="predicted"/>